<evidence type="ECO:0000259" key="7">
    <source>
        <dbReference type="PROSITE" id="PS50011"/>
    </source>
</evidence>
<protein>
    <recommendedName>
        <fullName evidence="7">Protein kinase domain-containing protein</fullName>
    </recommendedName>
</protein>
<dbReference type="PROSITE" id="PS50011">
    <property type="entry name" value="PROTEIN_KINASE_DOM"/>
    <property type="match status" value="2"/>
</dbReference>
<dbReference type="InterPro" id="IPR000719">
    <property type="entry name" value="Prot_kinase_dom"/>
</dbReference>
<feature type="compositionally biased region" description="Low complexity" evidence="6">
    <location>
        <begin position="52"/>
        <end position="83"/>
    </location>
</feature>
<comment type="caution">
    <text evidence="8">The sequence shown here is derived from an EMBL/GenBank/DDBJ whole genome shotgun (WGS) entry which is preliminary data.</text>
</comment>
<dbReference type="InterPro" id="IPR011009">
    <property type="entry name" value="Kinase-like_dom_sf"/>
</dbReference>
<dbReference type="SMART" id="SM00220">
    <property type="entry name" value="S_TKc"/>
    <property type="match status" value="2"/>
</dbReference>
<feature type="domain" description="Protein kinase" evidence="7">
    <location>
        <begin position="144"/>
        <end position="437"/>
    </location>
</feature>
<keyword evidence="9" id="KW-1185">Reference proteome</keyword>
<keyword evidence="5" id="KW-0449">Lipoprotein</keyword>
<evidence type="ECO:0000256" key="4">
    <source>
        <dbReference type="ARBA" id="ARBA00023136"/>
    </source>
</evidence>
<dbReference type="Pfam" id="PF07714">
    <property type="entry name" value="PK_Tyr_Ser-Thr"/>
    <property type="match status" value="2"/>
</dbReference>
<dbReference type="Proteomes" id="UP000824890">
    <property type="component" value="Unassembled WGS sequence"/>
</dbReference>
<proteinExistence type="predicted"/>
<evidence type="ECO:0000256" key="6">
    <source>
        <dbReference type="SAM" id="MobiDB-lite"/>
    </source>
</evidence>
<dbReference type="PANTHER" id="PTHR47985:SF4">
    <property type="entry name" value="SERINE_THREONINE-PROTEIN KINASE PBL27"/>
    <property type="match status" value="1"/>
</dbReference>
<evidence type="ECO:0000256" key="5">
    <source>
        <dbReference type="ARBA" id="ARBA00023288"/>
    </source>
</evidence>
<gene>
    <name evidence="8" type="ORF">HID58_045851</name>
</gene>
<accession>A0ABQ8AUY6</accession>
<sequence>MVLNQEMSVRLLTTVDPTEIRNKTLKKVIPLHPQIATMKKFFCCHKGESSSGAVEAEEQTQPLQPVQLQPSSSQPVQDPQASSRSVKDENEAIFDENLFDNNEGLNLAWRNLWKSYEDAKASTHDPYPGPKIKWSEIFQGTLNFRNINYLGRGNFGEVYRCDIPRLDKVGAAKVQKNQSEEAHHEFLAEITTLHAANHPNVISLLGKCFHQDHRVIVYEFMHRGSLDHHLFPNTRLLRGRGRGLLQEYKVLSWTMRLRIAVGVAKALVYLHEELKMVHRDVKVSNVLLDKKFVPKLTDFGLASCIVEDENGVEKRSEITLIKGTPGCTAPETEELGLVSSKNDVYSYGVFLFTLFTGRKAFDSKRGSGKEKLTEWLKIVCSRGDNIPLVVDSAMGNRFPGEGLIKLFQTALMCVDPQLLARPEMRFVESMVSDVAVFEVPTCPTLTRRHSISGQGAARNPQASGGTNNNGEGGDDGNPQRPFGDNEFLNNAWRNNLEIPDDRLPPETPRLSPPRLPYFTLRWEEILDGTQNLLDTNLLGEGNFGQVYRCNLPRLNQVGAAKIQKVENEEAKTEFEAEITTLHRANHPNVINLLGQCVTDEDRVIVYQFMPRGSLDHHLYADTRPGPGLQQQGRAVLNWERRMSIALGVAEALIYLHEDLKTVHRDLKVANVLLDEDFVPKLTDFGLATRMVHDANGIEKQSEIDPIKGTRGCIAPETEESGLVSSKSDVYSYGVFLLTLFTGRKAFDRARPIGARKINEWLMSVWRREEYLAIVLDVSLGNTFSAEGLNRLFQAARMCMDPNVLARPTMRFVETMVRQAAAYDVVTLPPVLRRDLV</sequence>
<dbReference type="SUPFAM" id="SSF56112">
    <property type="entry name" value="Protein kinase-like (PK-like)"/>
    <property type="match status" value="2"/>
</dbReference>
<feature type="region of interest" description="Disordered" evidence="6">
    <location>
        <begin position="448"/>
        <end position="486"/>
    </location>
</feature>
<keyword evidence="2" id="KW-1003">Cell membrane</keyword>
<evidence type="ECO:0000256" key="1">
    <source>
        <dbReference type="ARBA" id="ARBA00004193"/>
    </source>
</evidence>
<evidence type="ECO:0000256" key="3">
    <source>
        <dbReference type="ARBA" id="ARBA00022527"/>
    </source>
</evidence>
<name>A0ABQ8AUY6_BRANA</name>
<dbReference type="EMBL" id="JAGKQM010000012">
    <property type="protein sequence ID" value="KAH0896283.1"/>
    <property type="molecule type" value="Genomic_DNA"/>
</dbReference>
<comment type="subcellular location">
    <subcellularLocation>
        <location evidence="1">Cell membrane</location>
        <topology evidence="1">Lipid-anchor</topology>
    </subcellularLocation>
</comment>
<dbReference type="Gene3D" id="3.30.200.20">
    <property type="entry name" value="Phosphorylase Kinase, domain 1"/>
    <property type="match status" value="2"/>
</dbReference>
<dbReference type="InterPro" id="IPR008271">
    <property type="entry name" value="Ser/Thr_kinase_AS"/>
</dbReference>
<organism evidence="8 9">
    <name type="scientific">Brassica napus</name>
    <name type="common">Rape</name>
    <dbReference type="NCBI Taxonomy" id="3708"/>
    <lineage>
        <taxon>Eukaryota</taxon>
        <taxon>Viridiplantae</taxon>
        <taxon>Streptophyta</taxon>
        <taxon>Embryophyta</taxon>
        <taxon>Tracheophyta</taxon>
        <taxon>Spermatophyta</taxon>
        <taxon>Magnoliopsida</taxon>
        <taxon>eudicotyledons</taxon>
        <taxon>Gunneridae</taxon>
        <taxon>Pentapetalae</taxon>
        <taxon>rosids</taxon>
        <taxon>malvids</taxon>
        <taxon>Brassicales</taxon>
        <taxon>Brassicaceae</taxon>
        <taxon>Brassiceae</taxon>
        <taxon>Brassica</taxon>
    </lineage>
</organism>
<reference evidence="8 9" key="1">
    <citation type="submission" date="2021-05" db="EMBL/GenBank/DDBJ databases">
        <title>Genome Assembly of Synthetic Allotetraploid Brassica napus Reveals Homoeologous Exchanges between Subgenomes.</title>
        <authorList>
            <person name="Davis J.T."/>
        </authorList>
    </citation>
    <scope>NUCLEOTIDE SEQUENCE [LARGE SCALE GENOMIC DNA]</scope>
    <source>
        <strain evidence="9">cv. Da-Ae</strain>
        <tissue evidence="8">Seedling</tissue>
    </source>
</reference>
<evidence type="ECO:0000256" key="2">
    <source>
        <dbReference type="ARBA" id="ARBA00022475"/>
    </source>
</evidence>
<dbReference type="Gene3D" id="1.10.510.10">
    <property type="entry name" value="Transferase(Phosphotransferase) domain 1"/>
    <property type="match status" value="2"/>
</dbReference>
<keyword evidence="3" id="KW-0808">Transferase</keyword>
<evidence type="ECO:0000313" key="9">
    <source>
        <dbReference type="Proteomes" id="UP000824890"/>
    </source>
</evidence>
<feature type="domain" description="Protein kinase" evidence="7">
    <location>
        <begin position="532"/>
        <end position="816"/>
    </location>
</feature>
<dbReference type="PROSITE" id="PS00108">
    <property type="entry name" value="PROTEIN_KINASE_ST"/>
    <property type="match status" value="1"/>
</dbReference>
<evidence type="ECO:0000313" key="8">
    <source>
        <dbReference type="EMBL" id="KAH0896283.1"/>
    </source>
</evidence>
<dbReference type="InterPro" id="IPR001245">
    <property type="entry name" value="Ser-Thr/Tyr_kinase_cat_dom"/>
</dbReference>
<feature type="region of interest" description="Disordered" evidence="6">
    <location>
        <begin position="52"/>
        <end position="88"/>
    </location>
</feature>
<keyword evidence="3" id="KW-0418">Kinase</keyword>
<keyword evidence="4" id="KW-0472">Membrane</keyword>
<keyword evidence="3" id="KW-0723">Serine/threonine-protein kinase</keyword>
<dbReference type="PANTHER" id="PTHR47985">
    <property type="entry name" value="OS07G0668900 PROTEIN"/>
    <property type="match status" value="1"/>
</dbReference>